<dbReference type="STRING" id="758825.SAMN02982985_00087"/>
<dbReference type="NCBIfam" id="NF038126">
    <property type="entry name" value="PEP_CTERM_FxDxF"/>
    <property type="match status" value="1"/>
</dbReference>
<evidence type="ECO:0000313" key="3">
    <source>
        <dbReference type="EMBL" id="SFL43063.1"/>
    </source>
</evidence>
<dbReference type="EMBL" id="FOTW01000004">
    <property type="protein sequence ID" value="SFL43063.1"/>
    <property type="molecule type" value="Genomic_DNA"/>
</dbReference>
<feature type="domain" description="Ice-binding protein C-terminal" evidence="2">
    <location>
        <begin position="142"/>
        <end position="166"/>
    </location>
</feature>
<keyword evidence="1" id="KW-0732">Signal</keyword>
<evidence type="ECO:0000256" key="1">
    <source>
        <dbReference type="SAM" id="SignalP"/>
    </source>
</evidence>
<dbReference type="Pfam" id="PF07589">
    <property type="entry name" value="PEP-CTERM"/>
    <property type="match status" value="1"/>
</dbReference>
<dbReference type="AlphaFoldDB" id="A0A1I4HMV7"/>
<keyword evidence="4" id="KW-1185">Reference proteome</keyword>
<evidence type="ECO:0000313" key="4">
    <source>
        <dbReference type="Proteomes" id="UP000199470"/>
    </source>
</evidence>
<gene>
    <name evidence="3" type="ORF">SAMN02982985_00087</name>
</gene>
<protein>
    <submittedName>
        <fullName evidence="3">PEP-CTERM protein-sorting domain-containing protein</fullName>
    </submittedName>
</protein>
<dbReference type="InterPro" id="IPR013424">
    <property type="entry name" value="Ice-binding_C"/>
</dbReference>
<sequence length="169" mass="18071">MKSSVLALVLSTVFASSAMAKDYTVELHQSKSNPHQWTGSFNLSQPTPMEGNYFSDTYTFSPVLDGEFKVNGGVINFYGFDSEQIQFSSVSLNHKALKLSNEDGESKARLGNISLSGPLTLQVSGFAGSSASYSGNFNITTAVPEPETYGMLLAGLGLVGAVARRRKAK</sequence>
<proteinExistence type="predicted"/>
<feature type="signal peptide" evidence="1">
    <location>
        <begin position="1"/>
        <end position="20"/>
    </location>
</feature>
<dbReference type="Proteomes" id="UP000199470">
    <property type="component" value="Unassembled WGS sequence"/>
</dbReference>
<organism evidence="3 4">
    <name type="scientific">Rugamonas rubra</name>
    <dbReference type="NCBI Taxonomy" id="758825"/>
    <lineage>
        <taxon>Bacteria</taxon>
        <taxon>Pseudomonadati</taxon>
        <taxon>Pseudomonadota</taxon>
        <taxon>Betaproteobacteria</taxon>
        <taxon>Burkholderiales</taxon>
        <taxon>Oxalobacteraceae</taxon>
        <taxon>Telluria group</taxon>
        <taxon>Rugamonas</taxon>
    </lineage>
</organism>
<evidence type="ECO:0000259" key="2">
    <source>
        <dbReference type="Pfam" id="PF07589"/>
    </source>
</evidence>
<feature type="chain" id="PRO_5011716473" evidence="1">
    <location>
        <begin position="21"/>
        <end position="169"/>
    </location>
</feature>
<name>A0A1I4HMV7_9BURK</name>
<dbReference type="OrthoDB" id="8780564at2"/>
<dbReference type="NCBIfam" id="TIGR02595">
    <property type="entry name" value="PEP_CTERM"/>
    <property type="match status" value="1"/>
</dbReference>
<accession>A0A1I4HMV7</accession>
<reference evidence="3 4" key="1">
    <citation type="submission" date="2016-10" db="EMBL/GenBank/DDBJ databases">
        <authorList>
            <person name="de Groot N.N."/>
        </authorList>
    </citation>
    <scope>NUCLEOTIDE SEQUENCE [LARGE SCALE GENOMIC DNA]</scope>
    <source>
        <strain evidence="3 4">ATCC 43154</strain>
    </source>
</reference>